<dbReference type="OrthoDB" id="2640446at2759"/>
<organism evidence="1 2">
    <name type="scientific">Gymnopus androsaceus JB14</name>
    <dbReference type="NCBI Taxonomy" id="1447944"/>
    <lineage>
        <taxon>Eukaryota</taxon>
        <taxon>Fungi</taxon>
        <taxon>Dikarya</taxon>
        <taxon>Basidiomycota</taxon>
        <taxon>Agaricomycotina</taxon>
        <taxon>Agaricomycetes</taxon>
        <taxon>Agaricomycetidae</taxon>
        <taxon>Agaricales</taxon>
        <taxon>Marasmiineae</taxon>
        <taxon>Omphalotaceae</taxon>
        <taxon>Gymnopus</taxon>
    </lineage>
</organism>
<dbReference type="AlphaFoldDB" id="A0A6A4HW55"/>
<protein>
    <submittedName>
        <fullName evidence="1">Copia protein</fullName>
    </submittedName>
</protein>
<dbReference type="InterPro" id="IPR012337">
    <property type="entry name" value="RNaseH-like_sf"/>
</dbReference>
<sequence length="87" mass="9645">MLHSSALPKTLWAEAACHAVWVLNCTLTNSLGGKTPLEAVTRKKPDLRGLHEWGDKVWVHLEKGDKLGGRVKEGQWIGVSEKNKGFQ</sequence>
<evidence type="ECO:0000313" key="2">
    <source>
        <dbReference type="Proteomes" id="UP000799118"/>
    </source>
</evidence>
<feature type="non-terminal residue" evidence="1">
    <location>
        <position position="87"/>
    </location>
</feature>
<reference evidence="1" key="1">
    <citation type="journal article" date="2019" name="Environ. Microbiol.">
        <title>Fungal ecological strategies reflected in gene transcription - a case study of two litter decomposers.</title>
        <authorList>
            <person name="Barbi F."/>
            <person name="Kohler A."/>
            <person name="Barry K."/>
            <person name="Baskaran P."/>
            <person name="Daum C."/>
            <person name="Fauchery L."/>
            <person name="Ihrmark K."/>
            <person name="Kuo A."/>
            <person name="LaButti K."/>
            <person name="Lipzen A."/>
            <person name="Morin E."/>
            <person name="Grigoriev I.V."/>
            <person name="Henrissat B."/>
            <person name="Lindahl B."/>
            <person name="Martin F."/>
        </authorList>
    </citation>
    <scope>NUCLEOTIDE SEQUENCE</scope>
    <source>
        <strain evidence="1">JB14</strain>
    </source>
</reference>
<name>A0A6A4HW55_9AGAR</name>
<proteinExistence type="predicted"/>
<dbReference type="InterPro" id="IPR036397">
    <property type="entry name" value="RNaseH_sf"/>
</dbReference>
<evidence type="ECO:0000313" key="1">
    <source>
        <dbReference type="EMBL" id="KAE9401134.1"/>
    </source>
</evidence>
<dbReference type="Proteomes" id="UP000799118">
    <property type="component" value="Unassembled WGS sequence"/>
</dbReference>
<keyword evidence="2" id="KW-1185">Reference proteome</keyword>
<dbReference type="EMBL" id="ML769449">
    <property type="protein sequence ID" value="KAE9401134.1"/>
    <property type="molecule type" value="Genomic_DNA"/>
</dbReference>
<dbReference type="SUPFAM" id="SSF53098">
    <property type="entry name" value="Ribonuclease H-like"/>
    <property type="match status" value="1"/>
</dbReference>
<dbReference type="GO" id="GO:0003676">
    <property type="term" value="F:nucleic acid binding"/>
    <property type="evidence" value="ECO:0007669"/>
    <property type="project" value="InterPro"/>
</dbReference>
<accession>A0A6A4HW55</accession>
<dbReference type="Gene3D" id="3.30.420.10">
    <property type="entry name" value="Ribonuclease H-like superfamily/Ribonuclease H"/>
    <property type="match status" value="1"/>
</dbReference>
<gene>
    <name evidence="1" type="ORF">BT96DRAFT_818332</name>
</gene>